<dbReference type="PROSITE" id="PS50850">
    <property type="entry name" value="MFS"/>
    <property type="match status" value="1"/>
</dbReference>
<evidence type="ECO:0000256" key="4">
    <source>
        <dbReference type="ARBA" id="ARBA00023136"/>
    </source>
</evidence>
<keyword evidence="4 5" id="KW-0472">Membrane</keyword>
<feature type="domain" description="Major facilitator superfamily (MFS) profile" evidence="6">
    <location>
        <begin position="100"/>
        <end position="539"/>
    </location>
</feature>
<feature type="transmembrane region" description="Helical" evidence="5">
    <location>
        <begin position="514"/>
        <end position="534"/>
    </location>
</feature>
<dbReference type="InterPro" id="IPR020846">
    <property type="entry name" value="MFS_dom"/>
</dbReference>
<accession>A0AAV4GXC9</accession>
<feature type="transmembrane region" description="Helical" evidence="5">
    <location>
        <begin position="233"/>
        <end position="256"/>
    </location>
</feature>
<evidence type="ECO:0000313" key="8">
    <source>
        <dbReference type="Proteomes" id="UP000762676"/>
    </source>
</evidence>
<evidence type="ECO:0000256" key="5">
    <source>
        <dbReference type="SAM" id="Phobius"/>
    </source>
</evidence>
<feature type="transmembrane region" description="Helical" evidence="5">
    <location>
        <begin position="144"/>
        <end position="165"/>
    </location>
</feature>
<organism evidence="7 8">
    <name type="scientific">Elysia marginata</name>
    <dbReference type="NCBI Taxonomy" id="1093978"/>
    <lineage>
        <taxon>Eukaryota</taxon>
        <taxon>Metazoa</taxon>
        <taxon>Spiralia</taxon>
        <taxon>Lophotrochozoa</taxon>
        <taxon>Mollusca</taxon>
        <taxon>Gastropoda</taxon>
        <taxon>Heterobranchia</taxon>
        <taxon>Euthyneura</taxon>
        <taxon>Panpulmonata</taxon>
        <taxon>Sacoglossa</taxon>
        <taxon>Placobranchoidea</taxon>
        <taxon>Plakobranchidae</taxon>
        <taxon>Elysia</taxon>
    </lineage>
</organism>
<dbReference type="PANTHER" id="PTHR24064">
    <property type="entry name" value="SOLUTE CARRIER FAMILY 22 MEMBER"/>
    <property type="match status" value="1"/>
</dbReference>
<dbReference type="EMBL" id="BMAT01005255">
    <property type="protein sequence ID" value="GFR89934.1"/>
    <property type="molecule type" value="Genomic_DNA"/>
</dbReference>
<dbReference type="AlphaFoldDB" id="A0AAV4GXC9"/>
<sequence>MDRFQEKKSYEEILSYIGDMGIYQMRILFLGFLACAGEGLHLINTIFTMGAQEFRCAVPGLLNDTFNIQNEAHARLINATIPFDADKGSYSKCSHYKNGLYKSTLLAQNITLGDTQACSRWVYSTDVFKSSILSELNMVCDREIYISHANMMSMAGLMLGSLVSGAISDQFGRKKTFLFFYWFHMLVAFSSVLATSLPTFFISRMLVAGTGVAFYMSIYVLITEMVAPQKRVLAACCANVGWVFGMLLLMLMAYFLRYWKTLQLALSSALVFIAVSYIWLIPESPRWLLNKGRYSEAYVILKEMAKVNKKEYPLEACLQENCLETRLEKQDISREAQRDESRMKSLMLLIKSPTLCIRLAILSYSWAVNSMVYYGVTLNIGSIIPGDLYTNFLIVSLLELVSHLMVPIVLRYVGRRIFYCALVLVGGGACLATFLPLMLLNDDADWIIMGLSNLGKFCISAAFNTMWLYTSELLPTSARQSGIGICSFVGRIGGMISPYIASLDNVIGGHLGEAAPLFLFGAAAVAAGALCLLLPETTRRNLPETVEEAESLKRLRSRQESVSGDVSNL</sequence>
<feature type="transmembrane region" description="Helical" evidence="5">
    <location>
        <begin position="446"/>
        <end position="469"/>
    </location>
</feature>
<dbReference type="GO" id="GO:0016020">
    <property type="term" value="C:membrane"/>
    <property type="evidence" value="ECO:0007669"/>
    <property type="project" value="UniProtKB-SubCell"/>
</dbReference>
<feature type="transmembrane region" description="Helical" evidence="5">
    <location>
        <begin position="27"/>
        <end position="47"/>
    </location>
</feature>
<feature type="transmembrane region" description="Helical" evidence="5">
    <location>
        <begin position="201"/>
        <end position="221"/>
    </location>
</feature>
<feature type="transmembrane region" description="Helical" evidence="5">
    <location>
        <begin position="262"/>
        <end position="281"/>
    </location>
</feature>
<evidence type="ECO:0000256" key="2">
    <source>
        <dbReference type="ARBA" id="ARBA00022692"/>
    </source>
</evidence>
<dbReference type="SUPFAM" id="SSF103473">
    <property type="entry name" value="MFS general substrate transporter"/>
    <property type="match status" value="1"/>
</dbReference>
<dbReference type="Proteomes" id="UP000762676">
    <property type="component" value="Unassembled WGS sequence"/>
</dbReference>
<dbReference type="InterPro" id="IPR036259">
    <property type="entry name" value="MFS_trans_sf"/>
</dbReference>
<name>A0AAV4GXC9_9GAST</name>
<comment type="subcellular location">
    <subcellularLocation>
        <location evidence="1">Membrane</location>
        <topology evidence="1">Multi-pass membrane protein</topology>
    </subcellularLocation>
</comment>
<dbReference type="InterPro" id="IPR005828">
    <property type="entry name" value="MFS_sugar_transport-like"/>
</dbReference>
<proteinExistence type="predicted"/>
<evidence type="ECO:0000256" key="1">
    <source>
        <dbReference type="ARBA" id="ARBA00004141"/>
    </source>
</evidence>
<keyword evidence="8" id="KW-1185">Reference proteome</keyword>
<feature type="transmembrane region" description="Helical" evidence="5">
    <location>
        <begin position="417"/>
        <end position="440"/>
    </location>
</feature>
<feature type="transmembrane region" description="Helical" evidence="5">
    <location>
        <begin position="177"/>
        <end position="195"/>
    </location>
</feature>
<feature type="transmembrane region" description="Helical" evidence="5">
    <location>
        <begin position="388"/>
        <end position="410"/>
    </location>
</feature>
<protein>
    <submittedName>
        <fullName evidence="7">Organic cation transporter protein</fullName>
    </submittedName>
</protein>
<dbReference type="GO" id="GO:0022857">
    <property type="term" value="F:transmembrane transporter activity"/>
    <property type="evidence" value="ECO:0007669"/>
    <property type="project" value="InterPro"/>
</dbReference>
<evidence type="ECO:0000259" key="6">
    <source>
        <dbReference type="PROSITE" id="PS50850"/>
    </source>
</evidence>
<reference evidence="7 8" key="1">
    <citation type="journal article" date="2021" name="Elife">
        <title>Chloroplast acquisition without the gene transfer in kleptoplastic sea slugs, Plakobranchus ocellatus.</title>
        <authorList>
            <person name="Maeda T."/>
            <person name="Takahashi S."/>
            <person name="Yoshida T."/>
            <person name="Shimamura S."/>
            <person name="Takaki Y."/>
            <person name="Nagai Y."/>
            <person name="Toyoda A."/>
            <person name="Suzuki Y."/>
            <person name="Arimoto A."/>
            <person name="Ishii H."/>
            <person name="Satoh N."/>
            <person name="Nishiyama T."/>
            <person name="Hasebe M."/>
            <person name="Maruyama T."/>
            <person name="Minagawa J."/>
            <person name="Obokata J."/>
            <person name="Shigenobu S."/>
        </authorList>
    </citation>
    <scope>NUCLEOTIDE SEQUENCE [LARGE SCALE GENOMIC DNA]</scope>
</reference>
<dbReference type="Pfam" id="PF00083">
    <property type="entry name" value="Sugar_tr"/>
    <property type="match status" value="1"/>
</dbReference>
<feature type="transmembrane region" description="Helical" evidence="5">
    <location>
        <begin position="348"/>
        <end position="368"/>
    </location>
</feature>
<evidence type="ECO:0000256" key="3">
    <source>
        <dbReference type="ARBA" id="ARBA00022989"/>
    </source>
</evidence>
<gene>
    <name evidence="7" type="ORF">ElyMa_002554900</name>
</gene>
<evidence type="ECO:0000313" key="7">
    <source>
        <dbReference type="EMBL" id="GFR89934.1"/>
    </source>
</evidence>
<comment type="caution">
    <text evidence="7">The sequence shown here is derived from an EMBL/GenBank/DDBJ whole genome shotgun (WGS) entry which is preliminary data.</text>
</comment>
<feature type="transmembrane region" description="Helical" evidence="5">
    <location>
        <begin position="481"/>
        <end position="502"/>
    </location>
</feature>
<keyword evidence="2 5" id="KW-0812">Transmembrane</keyword>
<keyword evidence="3 5" id="KW-1133">Transmembrane helix</keyword>
<dbReference type="Gene3D" id="1.20.1250.20">
    <property type="entry name" value="MFS general substrate transporter like domains"/>
    <property type="match status" value="1"/>
</dbReference>